<keyword evidence="3" id="KW-1185">Reference proteome</keyword>
<reference evidence="2 3" key="1">
    <citation type="submission" date="2020-06" db="EMBL/GenBank/DDBJ databases">
        <authorList>
            <person name="Grouzdev D.S."/>
        </authorList>
    </citation>
    <scope>NUCLEOTIDE SEQUENCE [LARGE SCALE GENOMIC DNA]</scope>
    <source>
        <strain evidence="2 3">HO-A22</strain>
    </source>
</reference>
<proteinExistence type="predicted"/>
<dbReference type="Proteomes" id="UP000520198">
    <property type="component" value="Unassembled WGS sequence"/>
</dbReference>
<evidence type="ECO:0000313" key="2">
    <source>
        <dbReference type="EMBL" id="NVD39785.1"/>
    </source>
</evidence>
<sequence length="398" mass="41390">MKKIAITVVFAFVFNSAMAQEVPPLRAKGALIGPDGRNAISFGSFRAREHRDTISGPRGGGAYVGFAKTMTAPGSHLFGPANADVTTLFSVRKEHYLTSNIEGEVLTQFLVNEQGRKGDAATVLASTSKVKTGTSEDTGGALGYEFRAAFVDPSGSVLNAVHSYGPYMAPTTDMSGGGGYGSYVESFDGTNFAAFTAGAYLQSDASTGWKNAFLATADRTTGNAYFRVRGTAALERGQQPGDVVIGSSAPKTIRNNGGVLQIRNADDSATLLEISEAGALGLPSDPAWASYTPLITCGTGMIGKADTIGAFKGFGKTIHVRLQVRIDDLASCSGQISVSLPAAAKAAQVFAGSSFVSRKMLQGLAEANSTNLQILDYAGAFPIGSKDEIIVNGTFEAL</sequence>
<protein>
    <submittedName>
        <fullName evidence="2">Uncharacterized protein</fullName>
    </submittedName>
</protein>
<evidence type="ECO:0000256" key="1">
    <source>
        <dbReference type="SAM" id="SignalP"/>
    </source>
</evidence>
<name>A0A7Y6Q683_9HYPH</name>
<accession>A0A7Y6Q683</accession>
<comment type="caution">
    <text evidence="2">The sequence shown here is derived from an EMBL/GenBank/DDBJ whole genome shotgun (WGS) entry which is preliminary data.</text>
</comment>
<keyword evidence="1" id="KW-0732">Signal</keyword>
<feature type="signal peptide" evidence="1">
    <location>
        <begin position="1"/>
        <end position="19"/>
    </location>
</feature>
<evidence type="ECO:0000313" key="3">
    <source>
        <dbReference type="Proteomes" id="UP000520198"/>
    </source>
</evidence>
<organism evidence="2 3">
    <name type="scientific">Ensifer oleiphilus</name>
    <dbReference type="NCBI Taxonomy" id="2742698"/>
    <lineage>
        <taxon>Bacteria</taxon>
        <taxon>Pseudomonadati</taxon>
        <taxon>Pseudomonadota</taxon>
        <taxon>Alphaproteobacteria</taxon>
        <taxon>Hyphomicrobiales</taxon>
        <taxon>Rhizobiaceae</taxon>
        <taxon>Sinorhizobium/Ensifer group</taxon>
        <taxon>Ensifer</taxon>
    </lineage>
</organism>
<dbReference type="AlphaFoldDB" id="A0A7Y6Q683"/>
<dbReference type="EMBL" id="JABWDU010000003">
    <property type="protein sequence ID" value="NVD39785.1"/>
    <property type="molecule type" value="Genomic_DNA"/>
</dbReference>
<feature type="chain" id="PRO_5030644462" evidence="1">
    <location>
        <begin position="20"/>
        <end position="398"/>
    </location>
</feature>
<gene>
    <name evidence="2" type="ORF">HT585_13025</name>
</gene>
<dbReference type="RefSeq" id="WP_176353350.1">
    <property type="nucleotide sequence ID" value="NZ_JABWDU010000003.1"/>
</dbReference>